<reference evidence="2" key="1">
    <citation type="submission" date="2022-05" db="EMBL/GenBank/DDBJ databases">
        <authorList>
            <person name="Tuo L."/>
        </authorList>
    </citation>
    <scope>NUCLEOTIDE SEQUENCE</scope>
    <source>
        <strain evidence="2">BSK12Z-4</strain>
    </source>
</reference>
<organism evidence="2 3">
    <name type="scientific">Nocardioides bruguierae</name>
    <dbReference type="NCBI Taxonomy" id="2945102"/>
    <lineage>
        <taxon>Bacteria</taxon>
        <taxon>Bacillati</taxon>
        <taxon>Actinomycetota</taxon>
        <taxon>Actinomycetes</taxon>
        <taxon>Propionibacteriales</taxon>
        <taxon>Nocardioidaceae</taxon>
        <taxon>Nocardioides</taxon>
    </lineage>
</organism>
<dbReference type="AlphaFoldDB" id="A0A9X2ICI2"/>
<comment type="caution">
    <text evidence="2">The sequence shown here is derived from an EMBL/GenBank/DDBJ whole genome shotgun (WGS) entry which is preliminary data.</text>
</comment>
<proteinExistence type="predicted"/>
<dbReference type="GO" id="GO:0003677">
    <property type="term" value="F:DNA binding"/>
    <property type="evidence" value="ECO:0007669"/>
    <property type="project" value="InterPro"/>
</dbReference>
<name>A0A9X2ICI2_9ACTN</name>
<evidence type="ECO:0000259" key="1">
    <source>
        <dbReference type="PROSITE" id="PS50943"/>
    </source>
</evidence>
<evidence type="ECO:0000313" key="2">
    <source>
        <dbReference type="EMBL" id="MCM0618741.1"/>
    </source>
</evidence>
<dbReference type="Proteomes" id="UP001139485">
    <property type="component" value="Unassembled WGS sequence"/>
</dbReference>
<evidence type="ECO:0000313" key="3">
    <source>
        <dbReference type="Proteomes" id="UP001139485"/>
    </source>
</evidence>
<dbReference type="PROSITE" id="PS50943">
    <property type="entry name" value="HTH_CROC1"/>
    <property type="match status" value="1"/>
</dbReference>
<gene>
    <name evidence="2" type="ORF">M8330_00365</name>
</gene>
<protein>
    <submittedName>
        <fullName evidence="2">Helix-turn-helix domain-containing protein</fullName>
    </submittedName>
</protein>
<sequence>MTQTDLARVLQTRYGLRFHQQTIQRIEAETRPIRLDEAHCVADVFDVSLSSMTSYMEASDQALQLGVDRVRRSCRRLFENLTEDGLELLEAIDQLTSDVFSRDQGQLEDWAPTPMEAWALVWLGSTSDVMGDLLSARDEAAELAGVPDGERGFPSDSLDLVGDTIERHWEKSLKQWSNLSTADLMKAVPADGQHREA</sequence>
<accession>A0A9X2ICI2</accession>
<dbReference type="Gene3D" id="1.10.260.40">
    <property type="entry name" value="lambda repressor-like DNA-binding domains"/>
    <property type="match status" value="1"/>
</dbReference>
<dbReference type="EMBL" id="JAMOIL010000001">
    <property type="protein sequence ID" value="MCM0618741.1"/>
    <property type="molecule type" value="Genomic_DNA"/>
</dbReference>
<dbReference type="InterPro" id="IPR001387">
    <property type="entry name" value="Cro/C1-type_HTH"/>
</dbReference>
<keyword evidence="3" id="KW-1185">Reference proteome</keyword>
<feature type="domain" description="HTH cro/C1-type" evidence="1">
    <location>
        <begin position="1"/>
        <end position="52"/>
    </location>
</feature>
<dbReference type="CDD" id="cd00093">
    <property type="entry name" value="HTH_XRE"/>
    <property type="match status" value="1"/>
</dbReference>
<dbReference type="InterPro" id="IPR010982">
    <property type="entry name" value="Lambda_DNA-bd_dom_sf"/>
</dbReference>